<feature type="compositionally biased region" description="Basic residues" evidence="1">
    <location>
        <begin position="247"/>
        <end position="259"/>
    </location>
</feature>
<reference evidence="3 5" key="1">
    <citation type="journal article" date="2015" name="Genome Announc.">
        <title>Complete Genome Sequence of Corynebacterium kutscheri DSM 20755, a Corynebacterial Type Strain with Remarkably Low G+C Content of Chromosomal DNA.</title>
        <authorList>
            <person name="Ruckert C."/>
            <person name="Albersmeier A."/>
            <person name="Winkler A."/>
            <person name="Tauch A."/>
        </authorList>
    </citation>
    <scope>NUCLEOTIDE SEQUENCE [LARGE SCALE GENOMIC DNA]</scope>
    <source>
        <strain evidence="3 5">DSM 20755</strain>
    </source>
</reference>
<feature type="transmembrane region" description="Helical" evidence="2">
    <location>
        <begin position="71"/>
        <end position="90"/>
    </location>
</feature>
<dbReference type="AlphaFoldDB" id="A0A0F6TE81"/>
<dbReference type="OrthoDB" id="8479889at2"/>
<sequence>MADAKKQADKAAKKQARAEKRAQRRNNWSQIWQAFNIQRKQDKALIPIMLASILGTALVFFLIGTLWGGQWFMLIIGLLLGITLAMFLFSRRLQSSVYERAQGERGAAGWALENMRSNFAVVWRTKTAVAVTGHMDIVHRVAGVCGFVLVGEGERHRLKPLMEQQKKRINRLAPGVPVTEIFVGEGEDDVPLKKLQSTLMKLPRHYKKDEVYQIAARVEAMDNITAQQTGLPKGPIPKGAKVSGMNRRARRQAARRGES</sequence>
<feature type="region of interest" description="Disordered" evidence="1">
    <location>
        <begin position="226"/>
        <end position="259"/>
    </location>
</feature>
<gene>
    <name evidence="4" type="ORF">NCTC949_02017</name>
    <name evidence="3" type="ORF">UL82_07245</name>
</gene>
<evidence type="ECO:0000313" key="5">
    <source>
        <dbReference type="Proteomes" id="UP000033457"/>
    </source>
</evidence>
<dbReference type="InterPro" id="IPR025445">
    <property type="entry name" value="DUF4191"/>
</dbReference>
<feature type="transmembrane region" description="Helical" evidence="2">
    <location>
        <begin position="44"/>
        <end position="65"/>
    </location>
</feature>
<feature type="compositionally biased region" description="Basic and acidic residues" evidence="1">
    <location>
        <begin position="1"/>
        <end position="21"/>
    </location>
</feature>
<keyword evidence="5" id="KW-1185">Reference proteome</keyword>
<name>A0A0F6TE81_9CORY</name>
<reference evidence="4 6" key="2">
    <citation type="submission" date="2018-12" db="EMBL/GenBank/DDBJ databases">
        <authorList>
            <consortium name="Pathogen Informatics"/>
        </authorList>
    </citation>
    <scope>NUCLEOTIDE SEQUENCE [LARGE SCALE GENOMIC DNA]</scope>
    <source>
        <strain evidence="4 6">NCTC949</strain>
    </source>
</reference>
<evidence type="ECO:0000313" key="3">
    <source>
        <dbReference type="EMBL" id="AKE41611.1"/>
    </source>
</evidence>
<dbReference type="RefSeq" id="WP_046439980.1">
    <property type="nucleotide sequence ID" value="NZ_CP011312.1"/>
</dbReference>
<keyword evidence="2" id="KW-0472">Membrane</keyword>
<evidence type="ECO:0000313" key="6">
    <source>
        <dbReference type="Proteomes" id="UP000271380"/>
    </source>
</evidence>
<keyword evidence="2" id="KW-0812">Transmembrane</keyword>
<evidence type="ECO:0000256" key="1">
    <source>
        <dbReference type="SAM" id="MobiDB-lite"/>
    </source>
</evidence>
<dbReference type="KEGG" id="cku:UL82_07245"/>
<dbReference type="EMBL" id="CP011312">
    <property type="protein sequence ID" value="AKE41611.1"/>
    <property type="molecule type" value="Genomic_DNA"/>
</dbReference>
<dbReference type="EMBL" id="LR134377">
    <property type="protein sequence ID" value="VEH08892.1"/>
    <property type="molecule type" value="Genomic_DNA"/>
</dbReference>
<accession>A0A0F6TE81</accession>
<protein>
    <submittedName>
        <fullName evidence="4">Hypothetical membrane protein</fullName>
    </submittedName>
</protein>
<dbReference type="HOGENOM" id="CLU_089257_0_0_11"/>
<evidence type="ECO:0000313" key="4">
    <source>
        <dbReference type="EMBL" id="VEH08892.1"/>
    </source>
</evidence>
<feature type="region of interest" description="Disordered" evidence="1">
    <location>
        <begin position="1"/>
        <end position="24"/>
    </location>
</feature>
<organism evidence="3 5">
    <name type="scientific">Corynebacterium kutscheri</name>
    <dbReference type="NCBI Taxonomy" id="35755"/>
    <lineage>
        <taxon>Bacteria</taxon>
        <taxon>Bacillati</taxon>
        <taxon>Actinomycetota</taxon>
        <taxon>Actinomycetes</taxon>
        <taxon>Mycobacteriales</taxon>
        <taxon>Corynebacteriaceae</taxon>
        <taxon>Corynebacterium</taxon>
    </lineage>
</organism>
<dbReference type="Proteomes" id="UP000033457">
    <property type="component" value="Chromosome"/>
</dbReference>
<keyword evidence="2" id="KW-1133">Transmembrane helix</keyword>
<evidence type="ECO:0000256" key="2">
    <source>
        <dbReference type="SAM" id="Phobius"/>
    </source>
</evidence>
<dbReference type="Pfam" id="PF13829">
    <property type="entry name" value="DUF4191"/>
    <property type="match status" value="1"/>
</dbReference>
<proteinExistence type="predicted"/>
<dbReference type="STRING" id="35755.UL82_07245"/>
<dbReference type="Proteomes" id="UP000271380">
    <property type="component" value="Chromosome"/>
</dbReference>